<accession>A0A150RQ06</accession>
<name>A0A150RQ06_SORCE</name>
<evidence type="ECO:0000313" key="1">
    <source>
        <dbReference type="EMBL" id="KYF82345.1"/>
    </source>
</evidence>
<dbReference type="NCBIfam" id="NF003818">
    <property type="entry name" value="PRK05409.1"/>
    <property type="match status" value="1"/>
</dbReference>
<sequence>MSVKPRFDLPRIGVGLAYRPWFVRGLKEHRDRIDWIEICADHYIDRTEGRVARAVELSQRLPTAPHGLELSIGTDAPLDMDYCRDVARLAKAVRAPWYSDHLCFTQVSQIELGQLTPIAFSEPAAARCAAKARQFQDMLGVPLLLENIAYYLAIPGGTMTEADFISKVVNDADCGILLDLTNLYINAQNLHYDPYEFIDRIPLERVVQVHLAGGAYEEGMWIDTHSHPVDRHPEVWDLLDYLCRRAPVRGILIERDANPPEKFDEILEEVEHARAVWA</sequence>
<organism evidence="1 2">
    <name type="scientific">Sorangium cellulosum</name>
    <name type="common">Polyangium cellulosum</name>
    <dbReference type="NCBI Taxonomy" id="56"/>
    <lineage>
        <taxon>Bacteria</taxon>
        <taxon>Pseudomonadati</taxon>
        <taxon>Myxococcota</taxon>
        <taxon>Polyangia</taxon>
        <taxon>Polyangiales</taxon>
        <taxon>Polyangiaceae</taxon>
        <taxon>Sorangium</taxon>
    </lineage>
</organism>
<dbReference type="SUPFAM" id="SSF51658">
    <property type="entry name" value="Xylose isomerase-like"/>
    <property type="match status" value="1"/>
</dbReference>
<dbReference type="InterPro" id="IPR007801">
    <property type="entry name" value="MbnB/TglH/ChrH"/>
</dbReference>
<gene>
    <name evidence="1" type="ORF">BE18_12245</name>
</gene>
<dbReference type="PANTHER" id="PTHR42194:SF1">
    <property type="entry name" value="UPF0276 PROTEIN HI_1600"/>
    <property type="match status" value="1"/>
</dbReference>
<proteinExistence type="predicted"/>
<dbReference type="InterPro" id="IPR036237">
    <property type="entry name" value="Xyl_isomerase-like_sf"/>
</dbReference>
<dbReference type="EMBL" id="JEMC01003286">
    <property type="protein sequence ID" value="KYF82345.1"/>
    <property type="molecule type" value="Genomic_DNA"/>
</dbReference>
<evidence type="ECO:0000313" key="2">
    <source>
        <dbReference type="Proteomes" id="UP000075515"/>
    </source>
</evidence>
<dbReference type="Pfam" id="PF05114">
    <property type="entry name" value="MbnB_TglH_ChrH"/>
    <property type="match status" value="1"/>
</dbReference>
<dbReference type="PANTHER" id="PTHR42194">
    <property type="entry name" value="UPF0276 PROTEIN HI_1600"/>
    <property type="match status" value="1"/>
</dbReference>
<evidence type="ECO:0008006" key="3">
    <source>
        <dbReference type="Google" id="ProtNLM"/>
    </source>
</evidence>
<dbReference type="AlphaFoldDB" id="A0A150RQ06"/>
<protein>
    <recommendedName>
        <fullName evidence="3">DUF692 domain-containing protein</fullName>
    </recommendedName>
</protein>
<dbReference type="Gene3D" id="3.20.20.150">
    <property type="entry name" value="Divalent-metal-dependent TIM barrel enzymes"/>
    <property type="match status" value="1"/>
</dbReference>
<comment type="caution">
    <text evidence="1">The sequence shown here is derived from an EMBL/GenBank/DDBJ whole genome shotgun (WGS) entry which is preliminary data.</text>
</comment>
<dbReference type="Proteomes" id="UP000075515">
    <property type="component" value="Unassembled WGS sequence"/>
</dbReference>
<reference evidence="1 2" key="1">
    <citation type="submission" date="2014-02" db="EMBL/GenBank/DDBJ databases">
        <title>The small core and large imbalanced accessory genome model reveals a collaborative survival strategy of Sorangium cellulosum strains in nature.</title>
        <authorList>
            <person name="Han K."/>
            <person name="Peng R."/>
            <person name="Blom J."/>
            <person name="Li Y.-Z."/>
        </authorList>
    </citation>
    <scope>NUCLEOTIDE SEQUENCE [LARGE SCALE GENOMIC DNA]</scope>
    <source>
        <strain evidence="1 2">So0149</strain>
    </source>
</reference>